<reference evidence="2 3" key="1">
    <citation type="submission" date="2015-02" db="EMBL/GenBank/DDBJ databases">
        <title>Draft genome sequences of ten Microbacterium spp. with emphasis on heavy metal contaminated environments.</title>
        <authorList>
            <person name="Corretto E."/>
        </authorList>
    </citation>
    <scope>NUCLEOTIDE SEQUENCE [LARGE SCALE GENOMIC DNA]</scope>
    <source>
        <strain evidence="2 3">DSM 12510</strain>
    </source>
</reference>
<accession>A0A0M2HGQ5</accession>
<proteinExistence type="predicted"/>
<dbReference type="Proteomes" id="UP000033956">
    <property type="component" value="Unassembled WGS sequence"/>
</dbReference>
<gene>
    <name evidence="2" type="ORF">RS81_00725</name>
</gene>
<organism evidence="2 3">
    <name type="scientific">Microbacterium terrae</name>
    <dbReference type="NCBI Taxonomy" id="69369"/>
    <lineage>
        <taxon>Bacteria</taxon>
        <taxon>Bacillati</taxon>
        <taxon>Actinomycetota</taxon>
        <taxon>Actinomycetes</taxon>
        <taxon>Micrococcales</taxon>
        <taxon>Microbacteriaceae</taxon>
        <taxon>Microbacterium</taxon>
    </lineage>
</organism>
<comment type="caution">
    <text evidence="2">The sequence shown here is derived from an EMBL/GenBank/DDBJ whole genome shotgun (WGS) entry which is preliminary data.</text>
</comment>
<evidence type="ECO:0000313" key="3">
    <source>
        <dbReference type="Proteomes" id="UP000033956"/>
    </source>
</evidence>
<dbReference type="AlphaFoldDB" id="A0A0M2HGQ5"/>
<dbReference type="PATRIC" id="fig|92835.4.peg.745"/>
<feature type="transmembrane region" description="Helical" evidence="1">
    <location>
        <begin position="94"/>
        <end position="117"/>
    </location>
</feature>
<keyword evidence="1" id="KW-1133">Transmembrane helix</keyword>
<evidence type="ECO:0000313" key="2">
    <source>
        <dbReference type="EMBL" id="KJL43932.1"/>
    </source>
</evidence>
<dbReference type="OrthoDB" id="4794482at2"/>
<dbReference type="STRING" id="92835.RS81_00725"/>
<sequence>MSSIRVSHRRAVVVAAVGTVLVCAYAALALTQIFWLNPLAAVPGASLEQIHADMAAAGENLSPGVAVTVVAIGPLLAIGVLVAAIFVSTSTPRAIGVAYLLLLMLGAPGYFAASFGAGMGLADTYGISGADYSPWAIPLYFTSALAFVGLIGIGLASAVQGASGRRVSPA</sequence>
<dbReference type="RefSeq" id="WP_045274717.1">
    <property type="nucleotide sequence ID" value="NZ_BAAAUP010000003.1"/>
</dbReference>
<feature type="transmembrane region" description="Helical" evidence="1">
    <location>
        <begin position="64"/>
        <end position="87"/>
    </location>
</feature>
<protein>
    <submittedName>
        <fullName evidence="2">Uncharacterized protein</fullName>
    </submittedName>
</protein>
<feature type="transmembrane region" description="Helical" evidence="1">
    <location>
        <begin position="12"/>
        <end position="35"/>
    </location>
</feature>
<name>A0A0M2HGQ5_9MICO</name>
<keyword evidence="3" id="KW-1185">Reference proteome</keyword>
<dbReference type="EMBL" id="JYIZ01000035">
    <property type="protein sequence ID" value="KJL43932.1"/>
    <property type="molecule type" value="Genomic_DNA"/>
</dbReference>
<evidence type="ECO:0000256" key="1">
    <source>
        <dbReference type="SAM" id="Phobius"/>
    </source>
</evidence>
<keyword evidence="1" id="KW-0472">Membrane</keyword>
<feature type="transmembrane region" description="Helical" evidence="1">
    <location>
        <begin position="137"/>
        <end position="159"/>
    </location>
</feature>
<keyword evidence="1" id="KW-0812">Transmembrane</keyword>